<evidence type="ECO:0000313" key="10">
    <source>
        <dbReference type="Proteomes" id="UP000318571"/>
    </source>
</evidence>
<dbReference type="CDD" id="cd00637">
    <property type="entry name" value="7tm_classA_rhodopsin-like"/>
    <property type="match status" value="1"/>
</dbReference>
<keyword evidence="4" id="KW-0675">Receptor</keyword>
<feature type="transmembrane region" description="Helical" evidence="8">
    <location>
        <begin position="58"/>
        <end position="82"/>
    </location>
</feature>
<dbReference type="Gene3D" id="1.20.1070.10">
    <property type="entry name" value="Rhodopsin 7-helix transmembrane proteins"/>
    <property type="match status" value="1"/>
</dbReference>
<protein>
    <recommendedName>
        <fullName evidence="11">G-protein coupled receptors family 1 profile domain-containing protein</fullName>
    </recommendedName>
</protein>
<comment type="subcellular location">
    <subcellularLocation>
        <location evidence="1">Cell membrane</location>
        <topology evidence="1">Multi-pass membrane protein</topology>
    </subcellularLocation>
</comment>
<dbReference type="SUPFAM" id="SSF81321">
    <property type="entry name" value="Family A G protein-coupled receptor-like"/>
    <property type="match status" value="1"/>
</dbReference>
<dbReference type="EMBL" id="VCGU01000459">
    <property type="protein sequence ID" value="TRY61210.1"/>
    <property type="molecule type" value="Genomic_DNA"/>
</dbReference>
<keyword evidence="10" id="KW-1185">Reference proteome</keyword>
<keyword evidence="6" id="KW-0807">Transducer</keyword>
<feature type="region of interest" description="Disordered" evidence="7">
    <location>
        <begin position="224"/>
        <end position="248"/>
    </location>
</feature>
<dbReference type="GO" id="GO:0005886">
    <property type="term" value="C:plasma membrane"/>
    <property type="evidence" value="ECO:0007669"/>
    <property type="project" value="UniProtKB-SubCell"/>
</dbReference>
<reference evidence="9 10" key="1">
    <citation type="journal article" date="2018" name="Nat. Ecol. Evol.">
        <title>Genomic signatures of mitonuclear coevolution across populations of Tigriopus californicus.</title>
        <authorList>
            <person name="Barreto F.S."/>
            <person name="Watson E.T."/>
            <person name="Lima T.G."/>
            <person name="Willett C.S."/>
            <person name="Edmands S."/>
            <person name="Li W."/>
            <person name="Burton R.S."/>
        </authorList>
    </citation>
    <scope>NUCLEOTIDE SEQUENCE [LARGE SCALE GENOMIC DNA]</scope>
    <source>
        <strain evidence="9 10">San Diego</strain>
    </source>
</reference>
<evidence type="ECO:0000313" key="9">
    <source>
        <dbReference type="EMBL" id="TRY61210.1"/>
    </source>
</evidence>
<keyword evidence="8" id="KW-0472">Membrane</keyword>
<keyword evidence="2" id="KW-1003">Cell membrane</keyword>
<evidence type="ECO:0000256" key="6">
    <source>
        <dbReference type="ARBA" id="ARBA00023224"/>
    </source>
</evidence>
<evidence type="ECO:0000256" key="8">
    <source>
        <dbReference type="SAM" id="Phobius"/>
    </source>
</evidence>
<evidence type="ECO:0000256" key="5">
    <source>
        <dbReference type="ARBA" id="ARBA00023180"/>
    </source>
</evidence>
<evidence type="ECO:0008006" key="11">
    <source>
        <dbReference type="Google" id="ProtNLM"/>
    </source>
</evidence>
<dbReference type="Proteomes" id="UP000318571">
    <property type="component" value="Chromosome 8"/>
</dbReference>
<feature type="transmembrane region" description="Helical" evidence="8">
    <location>
        <begin position="134"/>
        <end position="160"/>
    </location>
</feature>
<keyword evidence="8" id="KW-0812">Transmembrane</keyword>
<keyword evidence="5" id="KW-0325">Glycoprotein</keyword>
<evidence type="ECO:0000256" key="1">
    <source>
        <dbReference type="ARBA" id="ARBA00004651"/>
    </source>
</evidence>
<feature type="transmembrane region" description="Helical" evidence="8">
    <location>
        <begin position="345"/>
        <end position="367"/>
    </location>
</feature>
<sequence>MALSPWFQSPLAHLSLVEMQERVFFYASVPSYIFGTISVLALIFVIGQRPSLWKPRHIFQALSLFNSLIGIFFGIYGFVFLMERLGYLEPMHTGFFYFFIFHRYLLLSGDMIPSVDRCLAVVWPLKYYTHATTSLALVICILSILAACGLTILAWSLGVIPSYLGQMTYPQFYLLVNSQFVLMLSLPYLSLALVVLICDTRALVIAIGRRRRMSKEIGTTSSFLTTTTSSHHHKREGPASGCGGGGGGRPEEQKIFLDRQPTFEFSNDQSSELEHDHAKRLDRNMIEIKITIRCLATTMWFFISQMCTFLPGIILFGCDDKKDTTDEELEEFEMVEEQCQWILTFWIRIFIFCFYQFQFMKPVFFLAMDKDLRKGLKTLILGDKHQKFAKSKKMIII</sequence>
<dbReference type="PANTHER" id="PTHR24246">
    <property type="entry name" value="OLFACTORY RECEPTOR AND ADENOSINE RECEPTOR"/>
    <property type="match status" value="1"/>
</dbReference>
<dbReference type="GO" id="GO:0004930">
    <property type="term" value="F:G protein-coupled receptor activity"/>
    <property type="evidence" value="ECO:0007669"/>
    <property type="project" value="UniProtKB-KW"/>
</dbReference>
<proteinExistence type="predicted"/>
<feature type="transmembrane region" description="Helical" evidence="8">
    <location>
        <begin position="94"/>
        <end position="113"/>
    </location>
</feature>
<keyword evidence="8" id="KW-1133">Transmembrane helix</keyword>
<dbReference type="PANTHER" id="PTHR24246:SF27">
    <property type="entry name" value="ADENOSINE RECEPTOR, ISOFORM A"/>
    <property type="match status" value="1"/>
</dbReference>
<evidence type="ECO:0000256" key="3">
    <source>
        <dbReference type="ARBA" id="ARBA00023040"/>
    </source>
</evidence>
<dbReference type="OrthoDB" id="10625975at2759"/>
<comment type="caution">
    <text evidence="9">The sequence shown here is derived from an EMBL/GenBank/DDBJ whole genome shotgun (WGS) entry which is preliminary data.</text>
</comment>
<organism evidence="9 10">
    <name type="scientific">Tigriopus californicus</name>
    <name type="common">Marine copepod</name>
    <dbReference type="NCBI Taxonomy" id="6832"/>
    <lineage>
        <taxon>Eukaryota</taxon>
        <taxon>Metazoa</taxon>
        <taxon>Ecdysozoa</taxon>
        <taxon>Arthropoda</taxon>
        <taxon>Crustacea</taxon>
        <taxon>Multicrustacea</taxon>
        <taxon>Hexanauplia</taxon>
        <taxon>Copepoda</taxon>
        <taxon>Harpacticoida</taxon>
        <taxon>Harpacticidae</taxon>
        <taxon>Tigriopus</taxon>
    </lineage>
</organism>
<dbReference type="AlphaFoldDB" id="A0A553N733"/>
<keyword evidence="3" id="KW-0297">G-protein coupled receptor</keyword>
<feature type="transmembrane region" description="Helical" evidence="8">
    <location>
        <begin position="290"/>
        <end position="316"/>
    </location>
</feature>
<evidence type="ECO:0000256" key="7">
    <source>
        <dbReference type="SAM" id="MobiDB-lite"/>
    </source>
</evidence>
<evidence type="ECO:0000256" key="2">
    <source>
        <dbReference type="ARBA" id="ARBA00022475"/>
    </source>
</evidence>
<gene>
    <name evidence="9" type="ORF">TCAL_03686</name>
</gene>
<feature type="transmembrane region" description="Helical" evidence="8">
    <location>
        <begin position="23"/>
        <end position="46"/>
    </location>
</feature>
<feature type="transmembrane region" description="Helical" evidence="8">
    <location>
        <begin position="180"/>
        <end position="207"/>
    </location>
</feature>
<evidence type="ECO:0000256" key="4">
    <source>
        <dbReference type="ARBA" id="ARBA00023170"/>
    </source>
</evidence>
<name>A0A553N733_TIGCA</name>
<accession>A0A553N733</accession>